<gene>
    <name evidence="1" type="ORF">H2201_008763</name>
</gene>
<evidence type="ECO:0000313" key="2">
    <source>
        <dbReference type="Proteomes" id="UP001172684"/>
    </source>
</evidence>
<sequence>MSDSFEFPIYLLPTGDDGSAYRLQDKPGGEMQRTHIVQDGSELTAQADLFSVIHGKVSPQGGTATLIVIDFRFTGSESHRKRFRKATIDIKFALHDDTVGGELDPEVIKIAPYGTFFMDPSTKQEDTTVHANMSAGTGAPVALGIEAGWEQTKSVVKEERATLSGSCRIEGRNYGSYNAARWKIHENKQQKHGIPSFLRTAILLAPKSTKRFRAFVAVDTHVDMLYSAGQRIKRFLGGVVVDPVYFDEEGKRKPMGPKLANVDIANLAECNLKELSAVQVLPSSL</sequence>
<accession>A0ABQ9NI22</accession>
<proteinExistence type="predicted"/>
<keyword evidence="2" id="KW-1185">Reference proteome</keyword>
<protein>
    <submittedName>
        <fullName evidence="1">Uncharacterized protein</fullName>
    </submittedName>
</protein>
<organism evidence="1 2">
    <name type="scientific">Coniosporium apollinis</name>
    <dbReference type="NCBI Taxonomy" id="61459"/>
    <lineage>
        <taxon>Eukaryota</taxon>
        <taxon>Fungi</taxon>
        <taxon>Dikarya</taxon>
        <taxon>Ascomycota</taxon>
        <taxon>Pezizomycotina</taxon>
        <taxon>Dothideomycetes</taxon>
        <taxon>Dothideomycetes incertae sedis</taxon>
        <taxon>Coniosporium</taxon>
    </lineage>
</organism>
<dbReference type="EMBL" id="JAPDRL010000159">
    <property type="protein sequence ID" value="KAJ9655613.1"/>
    <property type="molecule type" value="Genomic_DNA"/>
</dbReference>
<dbReference type="Proteomes" id="UP001172684">
    <property type="component" value="Unassembled WGS sequence"/>
</dbReference>
<reference evidence="1" key="1">
    <citation type="submission" date="2022-10" db="EMBL/GenBank/DDBJ databases">
        <title>Culturing micro-colonial fungi from biological soil crusts in the Mojave desert and describing Neophaeococcomyces mojavensis, and introducing the new genera and species Taxawa tesnikishii.</title>
        <authorList>
            <person name="Kurbessoian T."/>
            <person name="Stajich J.E."/>
        </authorList>
    </citation>
    <scope>NUCLEOTIDE SEQUENCE</scope>
    <source>
        <strain evidence="1">TK_1</strain>
    </source>
</reference>
<name>A0ABQ9NI22_9PEZI</name>
<comment type="caution">
    <text evidence="1">The sequence shown here is derived from an EMBL/GenBank/DDBJ whole genome shotgun (WGS) entry which is preliminary data.</text>
</comment>
<evidence type="ECO:0000313" key="1">
    <source>
        <dbReference type="EMBL" id="KAJ9655613.1"/>
    </source>
</evidence>